<evidence type="ECO:0000313" key="2">
    <source>
        <dbReference type="EnsemblPlants" id="Ma04_p28210.1"/>
    </source>
</evidence>
<dbReference type="PANTHER" id="PTHR22761">
    <property type="entry name" value="CHARGED MULTIVESICULAR BODY PROTEIN"/>
    <property type="match status" value="1"/>
</dbReference>
<evidence type="ECO:0000313" key="3">
    <source>
        <dbReference type="Proteomes" id="UP000012960"/>
    </source>
</evidence>
<gene>
    <name evidence="1" type="ORF">GSMUA_134220.1</name>
</gene>
<dbReference type="InterPro" id="IPR005024">
    <property type="entry name" value="Snf7_fam"/>
</dbReference>
<dbReference type="OrthoDB" id="5592979at2759"/>
<keyword evidence="3" id="KW-1185">Reference proteome</keyword>
<organism evidence="2 3">
    <name type="scientific">Musa acuminata subsp. malaccensis</name>
    <name type="common">Wild banana</name>
    <name type="synonym">Musa malaccensis</name>
    <dbReference type="NCBI Taxonomy" id="214687"/>
    <lineage>
        <taxon>Eukaryota</taxon>
        <taxon>Viridiplantae</taxon>
        <taxon>Streptophyta</taxon>
        <taxon>Embryophyta</taxon>
        <taxon>Tracheophyta</taxon>
        <taxon>Spermatophyta</taxon>
        <taxon>Magnoliopsida</taxon>
        <taxon>Liliopsida</taxon>
        <taxon>Zingiberales</taxon>
        <taxon>Musaceae</taxon>
        <taxon>Musa</taxon>
    </lineage>
</organism>
<dbReference type="AlphaFoldDB" id="A0A804IUT7"/>
<proteinExistence type="predicted"/>
<dbReference type="Pfam" id="PF03357">
    <property type="entry name" value="Snf7"/>
    <property type="match status" value="1"/>
</dbReference>
<protein>
    <submittedName>
        <fullName evidence="1">(wild Malaysian banana) hypothetical protein</fullName>
    </submittedName>
</protein>
<dbReference type="FunCoup" id="A0A804IUT7">
    <property type="interactions" value="218"/>
</dbReference>
<evidence type="ECO:0000313" key="1">
    <source>
        <dbReference type="EMBL" id="CAG1843627.1"/>
    </source>
</evidence>
<dbReference type="PANTHER" id="PTHR22761:SF91">
    <property type="entry name" value="OS07G0490700 PROTEIN"/>
    <property type="match status" value="1"/>
</dbReference>
<dbReference type="Gene3D" id="1.10.287.1060">
    <property type="entry name" value="ESAT-6-like"/>
    <property type="match status" value="1"/>
</dbReference>
<dbReference type="Proteomes" id="UP000012960">
    <property type="component" value="Unplaced"/>
</dbReference>
<name>A0A804IUT7_MUSAM</name>
<dbReference type="EnsemblPlants" id="Ma04_t28210.1">
    <property type="protein sequence ID" value="Ma04_p28210.1"/>
    <property type="gene ID" value="Ma04_g28210"/>
</dbReference>
<dbReference type="Gramene" id="Ma04_t28210.1">
    <property type="protein sequence ID" value="Ma04_p28210.1"/>
    <property type="gene ID" value="Ma04_g28210"/>
</dbReference>
<reference evidence="1" key="1">
    <citation type="submission" date="2021-03" db="EMBL/GenBank/DDBJ databases">
        <authorList>
            <consortium name="Genoscope - CEA"/>
            <person name="William W."/>
        </authorList>
    </citation>
    <scope>NUCLEOTIDE SEQUENCE</scope>
    <source>
        <strain evidence="1">Doubled-haploid Pahang</strain>
    </source>
</reference>
<reference evidence="2" key="2">
    <citation type="submission" date="2021-05" db="UniProtKB">
        <authorList>
            <consortium name="EnsemblPlants"/>
        </authorList>
    </citation>
    <scope>IDENTIFICATION</scope>
    <source>
        <strain evidence="2">subsp. malaccensis</strain>
    </source>
</reference>
<dbReference type="GO" id="GO:0007034">
    <property type="term" value="P:vacuolar transport"/>
    <property type="evidence" value="ECO:0007669"/>
    <property type="project" value="InterPro"/>
</dbReference>
<accession>A0A804IUT7</accession>
<sequence>MFYDRKSALVEMQQEGTCWNLFEALLLVSAKDIIIKTLKILEEKEVVLQKKISQEVDRAKGFTRANNKQAAIECLKRKKYYEGKMDQLGTFQLHIRNQEKKLQQDCHPTLRGNSRLQAI</sequence>
<dbReference type="EMBL" id="HG996469">
    <property type="protein sequence ID" value="CAG1843627.1"/>
    <property type="molecule type" value="Genomic_DNA"/>
</dbReference>